<dbReference type="AlphaFoldDB" id="A0A0D3KNW6"/>
<evidence type="ECO:0000313" key="3">
    <source>
        <dbReference type="Proteomes" id="UP000013827"/>
    </source>
</evidence>
<name>A0A0D3KNW6_EMIH1</name>
<reference evidence="2" key="2">
    <citation type="submission" date="2024-10" db="UniProtKB">
        <authorList>
            <consortium name="EnsemblProtists"/>
        </authorList>
    </citation>
    <scope>IDENTIFICATION</scope>
</reference>
<dbReference type="GeneID" id="17282725"/>
<dbReference type="OMA" id="EPAIACS"/>
<dbReference type="Proteomes" id="UP000013827">
    <property type="component" value="Unassembled WGS sequence"/>
</dbReference>
<dbReference type="InterPro" id="IPR029063">
    <property type="entry name" value="SAM-dependent_MTases_sf"/>
</dbReference>
<proteinExistence type="predicted"/>
<dbReference type="Gene3D" id="3.40.50.150">
    <property type="entry name" value="Vaccinia Virus protein VP39"/>
    <property type="match status" value="1"/>
</dbReference>
<dbReference type="CDD" id="cd02440">
    <property type="entry name" value="AdoMet_MTases"/>
    <property type="match status" value="1"/>
</dbReference>
<dbReference type="KEGG" id="ehx:EMIHUDRAFT_460502"/>
<dbReference type="InterPro" id="IPR050508">
    <property type="entry name" value="Methyltransf_Superfamily"/>
</dbReference>
<dbReference type="GO" id="GO:0008757">
    <property type="term" value="F:S-adenosylmethionine-dependent methyltransferase activity"/>
    <property type="evidence" value="ECO:0007669"/>
    <property type="project" value="InterPro"/>
</dbReference>
<sequence length="253" mass="26203">MLPLSLLNLAVSPGSRSLADRRCFCAAAAAAVIATPPQAVAASPTTAAIYDAEASAYDAAYADSLVSRAVGFDSLRRSVATRAHGDHAGDVLELGVGTGLNLPFYEPAIACSSWRGEEPAICRSGKPPPEPLCREPRVTLRIADAAALPFPDSSFDAVVDTFGLCVFEAPGAVLSEVRRVLRPGGEVVLLEHDDGPVSRALAFTRGTSAVAATCAYDQDVAALVTAAGLRLSESEPVAGGFLRRVVAGRALER</sequence>
<dbReference type="STRING" id="2903.R1FPD0"/>
<dbReference type="Pfam" id="PF08241">
    <property type="entry name" value="Methyltransf_11"/>
    <property type="match status" value="1"/>
</dbReference>
<keyword evidence="3" id="KW-1185">Reference proteome</keyword>
<feature type="domain" description="Methyltransferase type 11" evidence="1">
    <location>
        <begin position="92"/>
        <end position="188"/>
    </location>
</feature>
<reference evidence="3" key="1">
    <citation type="journal article" date="2013" name="Nature">
        <title>Pan genome of the phytoplankton Emiliania underpins its global distribution.</title>
        <authorList>
            <person name="Read B.A."/>
            <person name="Kegel J."/>
            <person name="Klute M.J."/>
            <person name="Kuo A."/>
            <person name="Lefebvre S.C."/>
            <person name="Maumus F."/>
            <person name="Mayer C."/>
            <person name="Miller J."/>
            <person name="Monier A."/>
            <person name="Salamov A."/>
            <person name="Young J."/>
            <person name="Aguilar M."/>
            <person name="Claverie J.M."/>
            <person name="Frickenhaus S."/>
            <person name="Gonzalez K."/>
            <person name="Herman E.K."/>
            <person name="Lin Y.C."/>
            <person name="Napier J."/>
            <person name="Ogata H."/>
            <person name="Sarno A.F."/>
            <person name="Shmutz J."/>
            <person name="Schroeder D."/>
            <person name="de Vargas C."/>
            <person name="Verret F."/>
            <person name="von Dassow P."/>
            <person name="Valentin K."/>
            <person name="Van de Peer Y."/>
            <person name="Wheeler G."/>
            <person name="Dacks J.B."/>
            <person name="Delwiche C.F."/>
            <person name="Dyhrman S.T."/>
            <person name="Glockner G."/>
            <person name="John U."/>
            <person name="Richards T."/>
            <person name="Worden A.Z."/>
            <person name="Zhang X."/>
            <person name="Grigoriev I.V."/>
            <person name="Allen A.E."/>
            <person name="Bidle K."/>
            <person name="Borodovsky M."/>
            <person name="Bowler C."/>
            <person name="Brownlee C."/>
            <person name="Cock J.M."/>
            <person name="Elias M."/>
            <person name="Gladyshev V.N."/>
            <person name="Groth M."/>
            <person name="Guda C."/>
            <person name="Hadaegh A."/>
            <person name="Iglesias-Rodriguez M.D."/>
            <person name="Jenkins J."/>
            <person name="Jones B.M."/>
            <person name="Lawson T."/>
            <person name="Leese F."/>
            <person name="Lindquist E."/>
            <person name="Lobanov A."/>
            <person name="Lomsadze A."/>
            <person name="Malik S.B."/>
            <person name="Marsh M.E."/>
            <person name="Mackinder L."/>
            <person name="Mock T."/>
            <person name="Mueller-Roeber B."/>
            <person name="Pagarete A."/>
            <person name="Parker M."/>
            <person name="Probert I."/>
            <person name="Quesneville H."/>
            <person name="Raines C."/>
            <person name="Rensing S.A."/>
            <person name="Riano-Pachon D.M."/>
            <person name="Richier S."/>
            <person name="Rokitta S."/>
            <person name="Shiraiwa Y."/>
            <person name="Soanes D.M."/>
            <person name="van der Giezen M."/>
            <person name="Wahlund T.M."/>
            <person name="Williams B."/>
            <person name="Wilson W."/>
            <person name="Wolfe G."/>
            <person name="Wurch L.L."/>
        </authorList>
    </citation>
    <scope>NUCLEOTIDE SEQUENCE</scope>
</reference>
<dbReference type="eggNOG" id="KOG4300">
    <property type="taxonomic scope" value="Eukaryota"/>
</dbReference>
<dbReference type="PaxDb" id="2903-EOD37451"/>
<dbReference type="HOGENOM" id="CLU_037990_7_3_1"/>
<evidence type="ECO:0000313" key="2">
    <source>
        <dbReference type="EnsemblProtists" id="EOD37451"/>
    </source>
</evidence>
<dbReference type="SUPFAM" id="SSF53335">
    <property type="entry name" value="S-adenosyl-L-methionine-dependent methyltransferases"/>
    <property type="match status" value="1"/>
</dbReference>
<dbReference type="PANTHER" id="PTHR42912:SF80">
    <property type="entry name" value="METHYLTRANSFERASE DOMAIN-CONTAINING PROTEIN"/>
    <property type="match status" value="1"/>
</dbReference>
<dbReference type="EnsemblProtists" id="EOD37451">
    <property type="protein sequence ID" value="EOD37451"/>
    <property type="gene ID" value="EMIHUDRAFT_460502"/>
</dbReference>
<dbReference type="InterPro" id="IPR013216">
    <property type="entry name" value="Methyltransf_11"/>
</dbReference>
<dbReference type="RefSeq" id="XP_005789880.1">
    <property type="nucleotide sequence ID" value="XM_005789823.1"/>
</dbReference>
<protein>
    <recommendedName>
        <fullName evidence="1">Methyltransferase type 11 domain-containing protein</fullName>
    </recommendedName>
</protein>
<dbReference type="PANTHER" id="PTHR42912">
    <property type="entry name" value="METHYLTRANSFERASE"/>
    <property type="match status" value="1"/>
</dbReference>
<accession>A0A0D3KNW6</accession>
<evidence type="ECO:0000259" key="1">
    <source>
        <dbReference type="Pfam" id="PF08241"/>
    </source>
</evidence>
<organism evidence="2 3">
    <name type="scientific">Emiliania huxleyi (strain CCMP1516)</name>
    <dbReference type="NCBI Taxonomy" id="280463"/>
    <lineage>
        <taxon>Eukaryota</taxon>
        <taxon>Haptista</taxon>
        <taxon>Haptophyta</taxon>
        <taxon>Prymnesiophyceae</taxon>
        <taxon>Isochrysidales</taxon>
        <taxon>Noelaerhabdaceae</taxon>
        <taxon>Emiliania</taxon>
    </lineage>
</organism>